<comment type="caution">
    <text evidence="1">The sequence shown here is derived from an EMBL/GenBank/DDBJ whole genome shotgun (WGS) entry which is preliminary data.</text>
</comment>
<dbReference type="AlphaFoldDB" id="A0A0F5PQ16"/>
<reference evidence="1 2" key="1">
    <citation type="submission" date="2008-07" db="EMBL/GenBank/DDBJ databases">
        <authorList>
            <person name="Gonzalez J."/>
            <person name="Sokolova T."/>
            <person name="Ferriera S."/>
            <person name="Johnson J."/>
            <person name="Kravitz S."/>
            <person name="Beeson K."/>
            <person name="Sutton G."/>
            <person name="Rogers Y.-H."/>
            <person name="Friedman R."/>
            <person name="Frazier M."/>
            <person name="Venter J.C."/>
        </authorList>
    </citation>
    <scope>NUCLEOTIDE SEQUENCE [LARGE SCALE GENOMIC DNA]</scope>
    <source>
        <strain evidence="1 2">DSM 12653</strain>
    </source>
</reference>
<reference evidence="1 2" key="2">
    <citation type="journal article" date="2015" name="BMC Genomics">
        <title>Analysis of three genomes within the thermophilic bacterial species Caldanaerobacter subterraneus with a focus on carbon monoxide dehydrogenase evolution and hydrolase diversity.</title>
        <authorList>
            <person name="Sant'Anna F.H."/>
            <person name="Lebedinsky A.V."/>
            <person name="Sokolova T.G."/>
            <person name="Robb F.T."/>
            <person name="Gonzalez J.M."/>
        </authorList>
    </citation>
    <scope>NUCLEOTIDE SEQUENCE [LARGE SCALE GENOMIC DNA]</scope>
    <source>
        <strain evidence="1 2">DSM 12653</strain>
    </source>
</reference>
<dbReference type="EMBL" id="ABXP02000059">
    <property type="protein sequence ID" value="KKC29939.1"/>
    <property type="molecule type" value="Genomic_DNA"/>
</dbReference>
<evidence type="ECO:0000313" key="1">
    <source>
        <dbReference type="EMBL" id="KKC29939.1"/>
    </source>
</evidence>
<name>A0A0F5PQ16_9THEO</name>
<proteinExistence type="predicted"/>
<dbReference type="InterPro" id="IPR036866">
    <property type="entry name" value="RibonucZ/Hydroxyglut_hydro"/>
</dbReference>
<gene>
    <name evidence="1" type="ORF">CDSM653_01026</name>
</gene>
<accession>A0A0F5PQ16</accession>
<dbReference type="Proteomes" id="UP000010146">
    <property type="component" value="Unassembled WGS sequence"/>
</dbReference>
<reference evidence="2" key="3">
    <citation type="submission" date="2015-02" db="EMBL/GenBank/DDBJ databases">
        <title>Genome analysis of three genomes within the thermophilic hydrogenogenic bacterial species Caldanaerobacter subterraneus.</title>
        <authorList>
            <person name="Sant'Anna F.H."/>
            <person name="Lebedinsky A."/>
            <person name="Sokolova T."/>
            <person name="Robb F.T."/>
            <person name="Gonzalez J.M."/>
        </authorList>
    </citation>
    <scope>NUCLEOTIDE SEQUENCE [LARGE SCALE GENOMIC DNA]</scope>
    <source>
        <strain evidence="2">DSM 12653</strain>
    </source>
</reference>
<protein>
    <submittedName>
        <fullName evidence="1">Putative flavoprotein</fullName>
    </submittedName>
</protein>
<sequence>MLENKKTRKDSMRAMVIKAGVGMIRAVDWERRLFDSIIPLPYGTGYIAYLVEGKDKVALLEAVDPGD</sequence>
<evidence type="ECO:0000313" key="2">
    <source>
        <dbReference type="Proteomes" id="UP000010146"/>
    </source>
</evidence>
<organism evidence="1 2">
    <name type="scientific">Caldanaerobacter subterraneus subsp. pacificus DSM 12653</name>
    <dbReference type="NCBI Taxonomy" id="391606"/>
    <lineage>
        <taxon>Bacteria</taxon>
        <taxon>Bacillati</taxon>
        <taxon>Bacillota</taxon>
        <taxon>Clostridia</taxon>
        <taxon>Thermoanaerobacterales</taxon>
        <taxon>Thermoanaerobacteraceae</taxon>
        <taxon>Caldanaerobacter</taxon>
    </lineage>
</organism>
<dbReference type="Gene3D" id="3.60.15.10">
    <property type="entry name" value="Ribonuclease Z/Hydroxyacylglutathione hydrolase-like"/>
    <property type="match status" value="1"/>
</dbReference>